<keyword evidence="13 15" id="KW-0472">Membrane</keyword>
<name>A0A417Y0P1_9ACTN</name>
<keyword evidence="8" id="KW-0547">Nucleotide-binding</keyword>
<protein>
    <recommendedName>
        <fullName evidence="3">histidine kinase</fullName>
        <ecNumber evidence="3">2.7.13.3</ecNumber>
    </recommendedName>
</protein>
<comment type="subcellular location">
    <subcellularLocation>
        <location evidence="2">Cell membrane</location>
        <topology evidence="2">Multi-pass membrane protein</topology>
    </subcellularLocation>
</comment>
<keyword evidence="9 17" id="KW-0418">Kinase</keyword>
<keyword evidence="4" id="KW-1003">Cell membrane</keyword>
<dbReference type="GO" id="GO:0005524">
    <property type="term" value="F:ATP binding"/>
    <property type="evidence" value="ECO:0007669"/>
    <property type="project" value="UniProtKB-KW"/>
</dbReference>
<dbReference type="InterPro" id="IPR036890">
    <property type="entry name" value="HATPase_C_sf"/>
</dbReference>
<evidence type="ECO:0000256" key="11">
    <source>
        <dbReference type="ARBA" id="ARBA00022989"/>
    </source>
</evidence>
<keyword evidence="11 15" id="KW-1133">Transmembrane helix</keyword>
<feature type="region of interest" description="Disordered" evidence="14">
    <location>
        <begin position="1"/>
        <end position="20"/>
    </location>
</feature>
<evidence type="ECO:0000256" key="15">
    <source>
        <dbReference type="SAM" id="Phobius"/>
    </source>
</evidence>
<dbReference type="InterPro" id="IPR003594">
    <property type="entry name" value="HATPase_dom"/>
</dbReference>
<dbReference type="SMART" id="SM00387">
    <property type="entry name" value="HATPase_c"/>
    <property type="match status" value="1"/>
</dbReference>
<keyword evidence="12" id="KW-0902">Two-component regulatory system</keyword>
<sequence>MGDAGGPGLPPDHPGPGDLRHRCVRCVRDARHNERPRLRENAGVRRPRPLAGLSVARQILLLQVGVVVVLVATAIGLTAYDARRDARDHATDRAVAVAQAVADAPTVREAVASPDPTAVLQPYAEQVRADTDTDFVVVMNLDRIRYTHPDPENIGKPFIGDLGGAPEGRVFTQEATGTLGPSVRAVVPVRDGDEVVALVSVGITISDIDRALRRDVLVILLCAGAVLALGLAAAGLVSRRLRRMTHGMGEREIARMYEYFSAVLHAVREGLLLLDLDGRVELVNDEARRLLDLPDDVIGRPVADLGLAPGLVAAALGRTAESDDLYLAGDRMLVVSTAPALWEGREVGSVVSLRDHTELRSVTGELDLVRRLTESLRSQNHEAANRLHTVVSLIEMGRPEEAVDFATEELQVAQLLADRVVGAVDDPVVAALLLGKSAEAAERGIDLAVTGSVSDTGTLPRRDLVTVLGNLVDNAFEAVADSSGDERRVTVHLERHDGVLTIEVEDSGAGLDEEDAARVLDRGWTTKAAPGSGRGLGLALVVQVARRHDGDVTIGRSSLGGARFTVVLRDQESG</sequence>
<evidence type="ECO:0000256" key="3">
    <source>
        <dbReference type="ARBA" id="ARBA00012438"/>
    </source>
</evidence>
<dbReference type="InterPro" id="IPR035965">
    <property type="entry name" value="PAS-like_dom_sf"/>
</dbReference>
<evidence type="ECO:0000256" key="8">
    <source>
        <dbReference type="ARBA" id="ARBA00022741"/>
    </source>
</evidence>
<feature type="transmembrane region" description="Helical" evidence="15">
    <location>
        <begin position="59"/>
        <end position="80"/>
    </location>
</feature>
<dbReference type="GO" id="GO:0004673">
    <property type="term" value="F:protein histidine kinase activity"/>
    <property type="evidence" value="ECO:0007669"/>
    <property type="project" value="UniProtKB-EC"/>
</dbReference>
<evidence type="ECO:0000256" key="7">
    <source>
        <dbReference type="ARBA" id="ARBA00022692"/>
    </source>
</evidence>
<feature type="domain" description="Histidine kinase" evidence="16">
    <location>
        <begin position="350"/>
        <end position="572"/>
    </location>
</feature>
<dbReference type="OrthoDB" id="9792686at2"/>
<dbReference type="PANTHER" id="PTHR44936">
    <property type="entry name" value="SENSOR PROTEIN CREC"/>
    <property type="match status" value="1"/>
</dbReference>
<dbReference type="InterPro" id="IPR029151">
    <property type="entry name" value="Sensor-like_sf"/>
</dbReference>
<evidence type="ECO:0000256" key="14">
    <source>
        <dbReference type="SAM" id="MobiDB-lite"/>
    </source>
</evidence>
<dbReference type="InterPro" id="IPR050980">
    <property type="entry name" value="2C_sensor_his_kinase"/>
</dbReference>
<proteinExistence type="predicted"/>
<dbReference type="InterPro" id="IPR005467">
    <property type="entry name" value="His_kinase_dom"/>
</dbReference>
<dbReference type="AlphaFoldDB" id="A0A417Y0P1"/>
<dbReference type="PROSITE" id="PS50109">
    <property type="entry name" value="HIS_KIN"/>
    <property type="match status" value="1"/>
</dbReference>
<keyword evidence="5" id="KW-0597">Phosphoprotein</keyword>
<evidence type="ECO:0000256" key="5">
    <source>
        <dbReference type="ARBA" id="ARBA00022553"/>
    </source>
</evidence>
<keyword evidence="10" id="KW-0067">ATP-binding</keyword>
<evidence type="ECO:0000313" key="17">
    <source>
        <dbReference type="EMBL" id="RHW26193.1"/>
    </source>
</evidence>
<reference evidence="17 18" key="1">
    <citation type="submission" date="2018-09" db="EMBL/GenBank/DDBJ databases">
        <title>Genome sequencing of Nocardioides immobilis CCTCC AB 2017083 for comparison to Nocardioides silvaticus.</title>
        <authorList>
            <person name="Li C."/>
            <person name="Wang G."/>
        </authorList>
    </citation>
    <scope>NUCLEOTIDE SEQUENCE [LARGE SCALE GENOMIC DNA]</scope>
    <source>
        <strain evidence="17 18">CCTCC AB 2017083</strain>
    </source>
</reference>
<dbReference type="PANTHER" id="PTHR44936:SF9">
    <property type="entry name" value="SENSOR PROTEIN CREC"/>
    <property type="match status" value="1"/>
</dbReference>
<accession>A0A417Y0P1</accession>
<evidence type="ECO:0000256" key="6">
    <source>
        <dbReference type="ARBA" id="ARBA00022679"/>
    </source>
</evidence>
<dbReference type="InterPro" id="IPR004358">
    <property type="entry name" value="Sig_transdc_His_kin-like_C"/>
</dbReference>
<keyword evidence="7 15" id="KW-0812">Transmembrane</keyword>
<organism evidence="17 18">
    <name type="scientific">Nocardioides immobilis</name>
    <dbReference type="NCBI Taxonomy" id="2049295"/>
    <lineage>
        <taxon>Bacteria</taxon>
        <taxon>Bacillati</taxon>
        <taxon>Actinomycetota</taxon>
        <taxon>Actinomycetes</taxon>
        <taxon>Propionibacteriales</taxon>
        <taxon>Nocardioidaceae</taxon>
        <taxon>Nocardioides</taxon>
    </lineage>
</organism>
<evidence type="ECO:0000256" key="12">
    <source>
        <dbReference type="ARBA" id="ARBA00023012"/>
    </source>
</evidence>
<comment type="caution">
    <text evidence="17">The sequence shown here is derived from an EMBL/GenBank/DDBJ whole genome shotgun (WGS) entry which is preliminary data.</text>
</comment>
<dbReference type="Proteomes" id="UP000283644">
    <property type="component" value="Unassembled WGS sequence"/>
</dbReference>
<evidence type="ECO:0000256" key="2">
    <source>
        <dbReference type="ARBA" id="ARBA00004651"/>
    </source>
</evidence>
<dbReference type="GO" id="GO:0000160">
    <property type="term" value="P:phosphorelay signal transduction system"/>
    <property type="evidence" value="ECO:0007669"/>
    <property type="project" value="UniProtKB-KW"/>
</dbReference>
<dbReference type="Pfam" id="PF17203">
    <property type="entry name" value="sCache_3_2"/>
    <property type="match status" value="1"/>
</dbReference>
<feature type="transmembrane region" description="Helical" evidence="15">
    <location>
        <begin position="216"/>
        <end position="237"/>
    </location>
</feature>
<keyword evidence="6" id="KW-0808">Transferase</keyword>
<dbReference type="Pfam" id="PF02518">
    <property type="entry name" value="HATPase_c"/>
    <property type="match status" value="1"/>
</dbReference>
<keyword evidence="18" id="KW-1185">Reference proteome</keyword>
<dbReference type="SUPFAM" id="SSF55874">
    <property type="entry name" value="ATPase domain of HSP90 chaperone/DNA topoisomerase II/histidine kinase"/>
    <property type="match status" value="1"/>
</dbReference>
<evidence type="ECO:0000259" key="16">
    <source>
        <dbReference type="PROSITE" id="PS50109"/>
    </source>
</evidence>
<evidence type="ECO:0000256" key="4">
    <source>
        <dbReference type="ARBA" id="ARBA00022475"/>
    </source>
</evidence>
<evidence type="ECO:0000256" key="1">
    <source>
        <dbReference type="ARBA" id="ARBA00000085"/>
    </source>
</evidence>
<dbReference type="Gene3D" id="3.30.450.20">
    <property type="entry name" value="PAS domain"/>
    <property type="match status" value="2"/>
</dbReference>
<dbReference type="SMART" id="SM00091">
    <property type="entry name" value="PAS"/>
    <property type="match status" value="1"/>
</dbReference>
<dbReference type="GO" id="GO:0005886">
    <property type="term" value="C:plasma membrane"/>
    <property type="evidence" value="ECO:0007669"/>
    <property type="project" value="UniProtKB-SubCell"/>
</dbReference>
<dbReference type="PRINTS" id="PR00344">
    <property type="entry name" value="BCTRLSENSOR"/>
</dbReference>
<gene>
    <name evidence="17" type="ORF">D0Z08_15655</name>
</gene>
<dbReference type="SUPFAM" id="SSF55785">
    <property type="entry name" value="PYP-like sensor domain (PAS domain)"/>
    <property type="match status" value="1"/>
</dbReference>
<dbReference type="EMBL" id="QXGH01000019">
    <property type="protein sequence ID" value="RHW26193.1"/>
    <property type="molecule type" value="Genomic_DNA"/>
</dbReference>
<evidence type="ECO:0000313" key="18">
    <source>
        <dbReference type="Proteomes" id="UP000283644"/>
    </source>
</evidence>
<evidence type="ECO:0000256" key="9">
    <source>
        <dbReference type="ARBA" id="ARBA00022777"/>
    </source>
</evidence>
<dbReference type="InterPro" id="IPR000014">
    <property type="entry name" value="PAS"/>
</dbReference>
<evidence type="ECO:0000256" key="13">
    <source>
        <dbReference type="ARBA" id="ARBA00023136"/>
    </source>
</evidence>
<dbReference type="EC" id="2.7.13.3" evidence="3"/>
<comment type="catalytic activity">
    <reaction evidence="1">
        <text>ATP + protein L-histidine = ADP + protein N-phospho-L-histidine.</text>
        <dbReference type="EC" id="2.7.13.3"/>
    </reaction>
</comment>
<dbReference type="Gene3D" id="3.30.565.10">
    <property type="entry name" value="Histidine kinase-like ATPase, C-terminal domain"/>
    <property type="match status" value="1"/>
</dbReference>
<dbReference type="SUPFAM" id="SSF103190">
    <property type="entry name" value="Sensory domain-like"/>
    <property type="match status" value="1"/>
</dbReference>
<evidence type="ECO:0000256" key="10">
    <source>
        <dbReference type="ARBA" id="ARBA00022840"/>
    </source>
</evidence>
<dbReference type="InterPro" id="IPR033463">
    <property type="entry name" value="sCache_3"/>
</dbReference>